<dbReference type="EMBL" id="CAEZZD010000019">
    <property type="protein sequence ID" value="CAB4742295.1"/>
    <property type="molecule type" value="Genomic_DNA"/>
</dbReference>
<dbReference type="GO" id="GO:0005886">
    <property type="term" value="C:plasma membrane"/>
    <property type="evidence" value="ECO:0007669"/>
    <property type="project" value="UniProtKB-SubCell"/>
</dbReference>
<keyword evidence="5 6" id="KW-0472">Membrane</keyword>
<dbReference type="EMBL" id="CAFBQG010000178">
    <property type="protein sequence ID" value="CAB5054152.1"/>
    <property type="molecule type" value="Genomic_DNA"/>
</dbReference>
<evidence type="ECO:0000313" key="14">
    <source>
        <dbReference type="EMBL" id="CAB5054152.1"/>
    </source>
</evidence>
<evidence type="ECO:0000256" key="6">
    <source>
        <dbReference type="SAM" id="Phobius"/>
    </source>
</evidence>
<comment type="subcellular location">
    <subcellularLocation>
        <location evidence="1">Cell membrane</location>
        <topology evidence="1">Multi-pass membrane protein</topology>
    </subcellularLocation>
</comment>
<dbReference type="EMBL" id="CAESAD010000001">
    <property type="protein sequence ID" value="CAB4331407.1"/>
    <property type="molecule type" value="Genomic_DNA"/>
</dbReference>
<evidence type="ECO:0000313" key="12">
    <source>
        <dbReference type="EMBL" id="CAB4846007.1"/>
    </source>
</evidence>
<evidence type="ECO:0000259" key="7">
    <source>
        <dbReference type="Pfam" id="PF13396"/>
    </source>
</evidence>
<gene>
    <name evidence="10" type="ORF">UFOPK2824_00222</name>
    <name evidence="11" type="ORF">UFOPK3037_00526</name>
    <name evidence="12" type="ORF">UFOPK3278_00194</name>
    <name evidence="8" type="ORF">UFOPK3406_00064</name>
    <name evidence="9" type="ORF">UFOPK3925_00221</name>
    <name evidence="13" type="ORF">UFOPK4097_00223</name>
    <name evidence="14" type="ORF">UFOPK4301_01195</name>
</gene>
<organism evidence="8">
    <name type="scientific">freshwater metagenome</name>
    <dbReference type="NCBI Taxonomy" id="449393"/>
    <lineage>
        <taxon>unclassified sequences</taxon>
        <taxon>metagenomes</taxon>
        <taxon>ecological metagenomes</taxon>
    </lineage>
</organism>
<dbReference type="EMBL" id="CAFBPK010000002">
    <property type="protein sequence ID" value="CAB5009339.1"/>
    <property type="molecule type" value="Genomic_DNA"/>
</dbReference>
<evidence type="ECO:0000256" key="5">
    <source>
        <dbReference type="ARBA" id="ARBA00023136"/>
    </source>
</evidence>
<evidence type="ECO:0000256" key="1">
    <source>
        <dbReference type="ARBA" id="ARBA00004651"/>
    </source>
</evidence>
<keyword evidence="2" id="KW-1003">Cell membrane</keyword>
<name>A0A6J5YLD1_9ZZZZ</name>
<evidence type="ECO:0000313" key="13">
    <source>
        <dbReference type="EMBL" id="CAB5009339.1"/>
    </source>
</evidence>
<dbReference type="AlphaFoldDB" id="A0A6J5YLD1"/>
<evidence type="ECO:0000256" key="2">
    <source>
        <dbReference type="ARBA" id="ARBA00022475"/>
    </source>
</evidence>
<feature type="transmembrane region" description="Helical" evidence="6">
    <location>
        <begin position="33"/>
        <end position="53"/>
    </location>
</feature>
<dbReference type="EMBL" id="CAESAI010000001">
    <property type="protein sequence ID" value="CAB4329767.1"/>
    <property type="molecule type" value="Genomic_DNA"/>
</dbReference>
<dbReference type="InterPro" id="IPR027379">
    <property type="entry name" value="CLS_N"/>
</dbReference>
<evidence type="ECO:0000313" key="11">
    <source>
        <dbReference type="EMBL" id="CAB4799373.1"/>
    </source>
</evidence>
<dbReference type="Pfam" id="PF13396">
    <property type="entry name" value="PLDc_N"/>
    <property type="match status" value="1"/>
</dbReference>
<keyword evidence="4 6" id="KW-1133">Transmembrane helix</keyword>
<evidence type="ECO:0000313" key="8">
    <source>
        <dbReference type="EMBL" id="CAB4329767.1"/>
    </source>
</evidence>
<evidence type="ECO:0000313" key="10">
    <source>
        <dbReference type="EMBL" id="CAB4742295.1"/>
    </source>
</evidence>
<proteinExistence type="predicted"/>
<dbReference type="EMBL" id="CAFBIX010000002">
    <property type="protein sequence ID" value="CAB4846007.1"/>
    <property type="molecule type" value="Genomic_DNA"/>
</dbReference>
<feature type="domain" description="Cardiolipin synthase N-terminal" evidence="7">
    <location>
        <begin position="13"/>
        <end position="55"/>
    </location>
</feature>
<dbReference type="EMBL" id="CAFAAO010000005">
    <property type="protein sequence ID" value="CAB4799373.1"/>
    <property type="molecule type" value="Genomic_DNA"/>
</dbReference>
<keyword evidence="3 6" id="KW-0812">Transmembrane</keyword>
<protein>
    <submittedName>
        <fullName evidence="8">Unannotated protein</fullName>
    </submittedName>
</protein>
<accession>A0A6J5YLD1</accession>
<evidence type="ECO:0000313" key="9">
    <source>
        <dbReference type="EMBL" id="CAB4331407.1"/>
    </source>
</evidence>
<sequence>MPRFVLSVLIVGLSVYAFVDCLQTPNPKALPKIVWIFIIVGLPILGPVLWILFGRANGRGWGRDDDDVFAPDDDPSFLRDLSPKR</sequence>
<reference evidence="8" key="1">
    <citation type="submission" date="2020-05" db="EMBL/GenBank/DDBJ databases">
        <authorList>
            <person name="Chiriac C."/>
            <person name="Salcher M."/>
            <person name="Ghai R."/>
            <person name="Kavagutti S V."/>
        </authorList>
    </citation>
    <scope>NUCLEOTIDE SEQUENCE</scope>
</reference>
<evidence type="ECO:0000256" key="3">
    <source>
        <dbReference type="ARBA" id="ARBA00022692"/>
    </source>
</evidence>
<evidence type="ECO:0000256" key="4">
    <source>
        <dbReference type="ARBA" id="ARBA00022989"/>
    </source>
</evidence>